<feature type="compositionally biased region" description="Basic and acidic residues" evidence="1">
    <location>
        <begin position="90"/>
        <end position="118"/>
    </location>
</feature>
<feature type="region of interest" description="Disordered" evidence="1">
    <location>
        <begin position="1"/>
        <end position="330"/>
    </location>
</feature>
<accession>K0T4F1</accession>
<protein>
    <submittedName>
        <fullName evidence="2">Uncharacterized protein</fullName>
    </submittedName>
</protein>
<feature type="non-terminal residue" evidence="2">
    <location>
        <position position="1"/>
    </location>
</feature>
<feature type="compositionally biased region" description="Basic residues" evidence="1">
    <location>
        <begin position="209"/>
        <end position="218"/>
    </location>
</feature>
<feature type="compositionally biased region" description="Basic residues" evidence="1">
    <location>
        <begin position="260"/>
        <end position="271"/>
    </location>
</feature>
<dbReference type="OMA" id="WWRVERS"/>
<keyword evidence="3" id="KW-1185">Reference proteome</keyword>
<evidence type="ECO:0000313" key="2">
    <source>
        <dbReference type="EMBL" id="EJK68226.1"/>
    </source>
</evidence>
<feature type="compositionally biased region" description="Basic residues" evidence="1">
    <location>
        <begin position="1"/>
        <end position="10"/>
    </location>
</feature>
<dbReference type="AlphaFoldDB" id="K0T4F1"/>
<dbReference type="Proteomes" id="UP000266841">
    <property type="component" value="Unassembled WGS sequence"/>
</dbReference>
<name>K0T4F1_THAOC</name>
<comment type="caution">
    <text evidence="2">The sequence shown here is derived from an EMBL/GenBank/DDBJ whole genome shotgun (WGS) entry which is preliminary data.</text>
</comment>
<sequence>GRSGRRPKHSERRELAALEDYLNGDSSGTDGERDEDEGGEGGKSGGRPPPPQGSRDSSGGDDGGTIDEDETDTEARRPNGPQQPRGGQPRGEKDFRRGDRVEVRSKVRDMFGNERRELGAGIEGLRVCVKKQMGKGSHGIATQTQQAPRQDKEGRRREDQGEARRGTGRRRQVPPPVRERHSPPRRRRRRRRRRGHRRLVSQRPGRGDARRRRGRLRPRRGEAPRPRRGTRRGGSRFDLLHYAPGRAVPPHVVRRGTAARGRHPPVGRAGRRGREVGGLEGLDVGGRQARHAEDGRGRQGGGGGAKIGRRHGDLVGQDDVQGGLRGRRGG</sequence>
<feature type="compositionally biased region" description="Basic and acidic residues" evidence="1">
    <location>
        <begin position="149"/>
        <end position="165"/>
    </location>
</feature>
<organism evidence="2 3">
    <name type="scientific">Thalassiosira oceanica</name>
    <name type="common">Marine diatom</name>
    <dbReference type="NCBI Taxonomy" id="159749"/>
    <lineage>
        <taxon>Eukaryota</taxon>
        <taxon>Sar</taxon>
        <taxon>Stramenopiles</taxon>
        <taxon>Ochrophyta</taxon>
        <taxon>Bacillariophyta</taxon>
        <taxon>Coscinodiscophyceae</taxon>
        <taxon>Thalassiosirophycidae</taxon>
        <taxon>Thalassiosirales</taxon>
        <taxon>Thalassiosiraceae</taxon>
        <taxon>Thalassiosira</taxon>
    </lineage>
</organism>
<gene>
    <name evidence="2" type="ORF">THAOC_10616</name>
</gene>
<feature type="compositionally biased region" description="Basic residues" evidence="1">
    <location>
        <begin position="183"/>
        <end position="200"/>
    </location>
</feature>
<evidence type="ECO:0000313" key="3">
    <source>
        <dbReference type="Proteomes" id="UP000266841"/>
    </source>
</evidence>
<evidence type="ECO:0000256" key="1">
    <source>
        <dbReference type="SAM" id="MobiDB-lite"/>
    </source>
</evidence>
<reference evidence="2 3" key="1">
    <citation type="journal article" date="2012" name="Genome Biol.">
        <title>Genome and low-iron response of an oceanic diatom adapted to chronic iron limitation.</title>
        <authorList>
            <person name="Lommer M."/>
            <person name="Specht M."/>
            <person name="Roy A.S."/>
            <person name="Kraemer L."/>
            <person name="Andreson R."/>
            <person name="Gutowska M.A."/>
            <person name="Wolf J."/>
            <person name="Bergner S.V."/>
            <person name="Schilhabel M.B."/>
            <person name="Klostermeier U.C."/>
            <person name="Beiko R.G."/>
            <person name="Rosenstiel P."/>
            <person name="Hippler M."/>
            <person name="Laroche J."/>
        </authorList>
    </citation>
    <scope>NUCLEOTIDE SEQUENCE [LARGE SCALE GENOMIC DNA]</scope>
    <source>
        <strain evidence="2 3">CCMP1005</strain>
    </source>
</reference>
<proteinExistence type="predicted"/>
<dbReference type="EMBL" id="AGNL01011733">
    <property type="protein sequence ID" value="EJK68226.1"/>
    <property type="molecule type" value="Genomic_DNA"/>
</dbReference>
<feature type="compositionally biased region" description="Low complexity" evidence="1">
    <location>
        <begin position="78"/>
        <end position="87"/>
    </location>
</feature>